<accession>A0ACC0CIH3</accession>
<reference evidence="1 2" key="1">
    <citation type="journal article" date="2022" name="New Phytol.">
        <title>Ecological generalism drives hyperdiversity of secondary metabolite gene clusters in xylarialean endophytes.</title>
        <authorList>
            <person name="Franco M.E.E."/>
            <person name="Wisecaver J.H."/>
            <person name="Arnold A.E."/>
            <person name="Ju Y.M."/>
            <person name="Slot J.C."/>
            <person name="Ahrendt S."/>
            <person name="Moore L.P."/>
            <person name="Eastman K.E."/>
            <person name="Scott K."/>
            <person name="Konkel Z."/>
            <person name="Mondo S.J."/>
            <person name="Kuo A."/>
            <person name="Hayes R.D."/>
            <person name="Haridas S."/>
            <person name="Andreopoulos B."/>
            <person name="Riley R."/>
            <person name="LaButti K."/>
            <person name="Pangilinan J."/>
            <person name="Lipzen A."/>
            <person name="Amirebrahimi M."/>
            <person name="Yan J."/>
            <person name="Adam C."/>
            <person name="Keymanesh K."/>
            <person name="Ng V."/>
            <person name="Louie K."/>
            <person name="Northen T."/>
            <person name="Drula E."/>
            <person name="Henrissat B."/>
            <person name="Hsieh H.M."/>
            <person name="Youens-Clark K."/>
            <person name="Lutzoni F."/>
            <person name="Miadlikowska J."/>
            <person name="Eastwood D.C."/>
            <person name="Hamelin R.C."/>
            <person name="Grigoriev I.V."/>
            <person name="U'Ren J.M."/>
        </authorList>
    </citation>
    <scope>NUCLEOTIDE SEQUENCE [LARGE SCALE GENOMIC DNA]</scope>
    <source>
        <strain evidence="1 2">ER1909</strain>
    </source>
</reference>
<dbReference type="Proteomes" id="UP001497680">
    <property type="component" value="Unassembled WGS sequence"/>
</dbReference>
<sequence>MWSEEQVHELIAKLIRGDANGYTMQHLLRNLDSDGNKDLWLRVIESPTYTNILRIIDSKRPLNITRRLPARLSLGLLDVLPNEVLAIVCGNLDFQSLSRFSRVCLGGKALVESLPVYRDILNHVPSVVLSQTNSDHLGGPRVETSQNQSRINHRFPDSIDLYDLCDLGQDQPD</sequence>
<comment type="caution">
    <text evidence="1">The sequence shown here is derived from an EMBL/GenBank/DDBJ whole genome shotgun (WGS) entry which is preliminary data.</text>
</comment>
<gene>
    <name evidence="1" type="ORF">F4821DRAFT_266170</name>
</gene>
<evidence type="ECO:0000313" key="1">
    <source>
        <dbReference type="EMBL" id="KAI6080153.1"/>
    </source>
</evidence>
<name>A0ACC0CIH3_9PEZI</name>
<organism evidence="1 2">
    <name type="scientific">Hypoxylon rubiginosum</name>
    <dbReference type="NCBI Taxonomy" id="110542"/>
    <lineage>
        <taxon>Eukaryota</taxon>
        <taxon>Fungi</taxon>
        <taxon>Dikarya</taxon>
        <taxon>Ascomycota</taxon>
        <taxon>Pezizomycotina</taxon>
        <taxon>Sordariomycetes</taxon>
        <taxon>Xylariomycetidae</taxon>
        <taxon>Xylariales</taxon>
        <taxon>Hypoxylaceae</taxon>
        <taxon>Hypoxylon</taxon>
    </lineage>
</organism>
<dbReference type="EMBL" id="MU394478">
    <property type="protein sequence ID" value="KAI6080153.1"/>
    <property type="molecule type" value="Genomic_DNA"/>
</dbReference>
<protein>
    <submittedName>
        <fullName evidence="1">Uncharacterized protein</fullName>
    </submittedName>
</protein>
<proteinExistence type="predicted"/>
<evidence type="ECO:0000313" key="2">
    <source>
        <dbReference type="Proteomes" id="UP001497680"/>
    </source>
</evidence>
<keyword evidence="2" id="KW-1185">Reference proteome</keyword>